<organism evidence="2 3">
    <name type="scientific">Bactrocera dorsalis</name>
    <name type="common">Oriental fruit fly</name>
    <name type="synonym">Dacus dorsalis</name>
    <dbReference type="NCBI Taxonomy" id="27457"/>
    <lineage>
        <taxon>Eukaryota</taxon>
        <taxon>Metazoa</taxon>
        <taxon>Ecdysozoa</taxon>
        <taxon>Arthropoda</taxon>
        <taxon>Hexapoda</taxon>
        <taxon>Insecta</taxon>
        <taxon>Pterygota</taxon>
        <taxon>Neoptera</taxon>
        <taxon>Endopterygota</taxon>
        <taxon>Diptera</taxon>
        <taxon>Brachycera</taxon>
        <taxon>Muscomorpha</taxon>
        <taxon>Tephritoidea</taxon>
        <taxon>Tephritidae</taxon>
        <taxon>Bactrocera</taxon>
        <taxon>Bactrocera</taxon>
    </lineage>
</organism>
<dbReference type="InterPro" id="IPR050281">
    <property type="entry name" value="Flavin_monoamine_oxidase"/>
</dbReference>
<accession>A0A6I9VN28</accession>
<evidence type="ECO:0000313" key="3">
    <source>
        <dbReference type="RefSeq" id="XP_011212725.2"/>
    </source>
</evidence>
<dbReference type="Gene3D" id="3.90.660.10">
    <property type="match status" value="1"/>
</dbReference>
<dbReference type="FunCoup" id="A0A6I9VN28">
    <property type="interactions" value="55"/>
</dbReference>
<evidence type="ECO:0000313" key="2">
    <source>
        <dbReference type="Proteomes" id="UP001652620"/>
    </source>
</evidence>
<evidence type="ECO:0000259" key="1">
    <source>
        <dbReference type="Pfam" id="PF01593"/>
    </source>
</evidence>
<dbReference type="Gene3D" id="3.50.50.60">
    <property type="entry name" value="FAD/NAD(P)-binding domain"/>
    <property type="match status" value="1"/>
</dbReference>
<dbReference type="GeneID" id="105232651"/>
<dbReference type="InParanoid" id="A0A6I9VN28"/>
<dbReference type="GO" id="GO:0046592">
    <property type="term" value="F:polyamine oxidase activity"/>
    <property type="evidence" value="ECO:0007669"/>
    <property type="project" value="TreeGrafter"/>
</dbReference>
<sequence>MKTKHIVIIGAGAAGIAAATRLLESGFENVLLLEAENRFGGRIHTVSFADNVVDLGAQWCHGEQGNAIYELTRDLDMLQPTDEIEGGFECIRSNKEVVAHAVIDRLKSVISNLEPTQQEGLKDYEGSLGTYITDAFWRNLQTVPDIDRVIAREFFENYKKKLCSMDGADHLFEVSGKGQHEYLDCEGDLHLNWKDKGFRSFLRFLMKADREDASDLGLLNERIQYNARVEHIEWQSSTSEIRIRLWNGELILANHVICTVSLGVLKEIHHKLFTPALPLAKCRAIDGLKLGTVDKIYLEFNKPFVPLDWPGFSLLWRDVELAELRNTEYHWLEGIINFHRVSCQPRLLQGWIIGQHARHMETLTETEVFDALLWLFKKFFSSEMPAPVRLLSTRWHSNPNFRGSYSFRSVYTDEVRTSSSDLATPILDERDGKPLLQFAGEATHSHFYSTVHGAVESGWREAQRLIAQYHEHKPLL</sequence>
<gene>
    <name evidence="3" type="primary">LOC105232651</name>
</gene>
<proteinExistence type="predicted"/>
<dbReference type="OrthoDB" id="5046242at2759"/>
<dbReference type="AlphaFoldDB" id="A0A6I9VN28"/>
<dbReference type="SUPFAM" id="SSF51905">
    <property type="entry name" value="FAD/NAD(P)-binding domain"/>
    <property type="match status" value="1"/>
</dbReference>
<dbReference type="KEGG" id="bdr:105232651"/>
<dbReference type="InterPro" id="IPR002937">
    <property type="entry name" value="Amino_oxidase"/>
</dbReference>
<dbReference type="InterPro" id="IPR036188">
    <property type="entry name" value="FAD/NAD-bd_sf"/>
</dbReference>
<dbReference type="Proteomes" id="UP001652620">
    <property type="component" value="Chromosome 5"/>
</dbReference>
<dbReference type="PANTHER" id="PTHR10742">
    <property type="entry name" value="FLAVIN MONOAMINE OXIDASE"/>
    <property type="match status" value="1"/>
</dbReference>
<reference evidence="3" key="1">
    <citation type="submission" date="2025-08" db="UniProtKB">
        <authorList>
            <consortium name="RefSeq"/>
        </authorList>
    </citation>
    <scope>IDENTIFICATION</scope>
    <source>
        <tissue evidence="3">Adult</tissue>
    </source>
</reference>
<dbReference type="RefSeq" id="XP_011212725.2">
    <property type="nucleotide sequence ID" value="XM_011214423.3"/>
</dbReference>
<feature type="domain" description="Amine oxidase" evidence="1">
    <location>
        <begin position="14"/>
        <end position="466"/>
    </location>
</feature>
<protein>
    <submittedName>
        <fullName evidence="3">Spermine oxidase</fullName>
    </submittedName>
</protein>
<dbReference type="SUPFAM" id="SSF54373">
    <property type="entry name" value="FAD-linked reductases, C-terminal domain"/>
    <property type="match status" value="1"/>
</dbReference>
<dbReference type="Pfam" id="PF01593">
    <property type="entry name" value="Amino_oxidase"/>
    <property type="match status" value="1"/>
</dbReference>
<dbReference type="PANTHER" id="PTHR10742:SF398">
    <property type="entry name" value="AMINE OXIDASE DOMAIN-CONTAINING PROTEIN-RELATED"/>
    <property type="match status" value="1"/>
</dbReference>
<name>A0A6I9VN28_BACDO</name>
<keyword evidence="2" id="KW-1185">Reference proteome</keyword>